<dbReference type="EnsemblPlants" id="OMERI01G07940.1">
    <property type="protein sequence ID" value="OMERI01G07940.1"/>
    <property type="gene ID" value="OMERI01G07940"/>
</dbReference>
<proteinExistence type="predicted"/>
<keyword evidence="2" id="KW-1185">Reference proteome</keyword>
<protein>
    <submittedName>
        <fullName evidence="1">Uncharacterized protein</fullName>
    </submittedName>
</protein>
<dbReference type="Proteomes" id="UP000008021">
    <property type="component" value="Chromosome 1"/>
</dbReference>
<reference evidence="1" key="2">
    <citation type="submission" date="2018-05" db="EMBL/GenBank/DDBJ databases">
        <title>OmerRS3 (Oryza meridionalis Reference Sequence Version 3).</title>
        <authorList>
            <person name="Zhang J."/>
            <person name="Kudrna D."/>
            <person name="Lee S."/>
            <person name="Talag J."/>
            <person name="Welchert J."/>
            <person name="Wing R.A."/>
        </authorList>
    </citation>
    <scope>NUCLEOTIDE SEQUENCE [LARGE SCALE GENOMIC DNA]</scope>
    <source>
        <strain evidence="1">cv. OR44</strain>
    </source>
</reference>
<organism evidence="1">
    <name type="scientific">Oryza meridionalis</name>
    <dbReference type="NCBI Taxonomy" id="40149"/>
    <lineage>
        <taxon>Eukaryota</taxon>
        <taxon>Viridiplantae</taxon>
        <taxon>Streptophyta</taxon>
        <taxon>Embryophyta</taxon>
        <taxon>Tracheophyta</taxon>
        <taxon>Spermatophyta</taxon>
        <taxon>Magnoliopsida</taxon>
        <taxon>Liliopsida</taxon>
        <taxon>Poales</taxon>
        <taxon>Poaceae</taxon>
        <taxon>BOP clade</taxon>
        <taxon>Oryzoideae</taxon>
        <taxon>Oryzeae</taxon>
        <taxon>Oryzinae</taxon>
        <taxon>Oryza</taxon>
    </lineage>
</organism>
<sequence>MSAARWSCGAGREPGAAGAAAIGGGWPRRWRVFSLCVAACGAGVSDSRCGGGVLRGNRGRRSGIPARGINGSA</sequence>
<name>A0A0E0BZB6_9ORYZ</name>
<reference evidence="1" key="1">
    <citation type="submission" date="2015-04" db="UniProtKB">
        <authorList>
            <consortium name="EnsemblPlants"/>
        </authorList>
    </citation>
    <scope>IDENTIFICATION</scope>
</reference>
<evidence type="ECO:0000313" key="1">
    <source>
        <dbReference type="EnsemblPlants" id="OMERI01G07940.1"/>
    </source>
</evidence>
<evidence type="ECO:0000313" key="2">
    <source>
        <dbReference type="Proteomes" id="UP000008021"/>
    </source>
</evidence>
<dbReference type="HOGENOM" id="CLU_2708929_0_0_1"/>
<accession>A0A0E0BZB6</accession>
<dbReference type="AlphaFoldDB" id="A0A0E0BZB6"/>
<dbReference type="Gramene" id="OMERI01G07940.1">
    <property type="protein sequence ID" value="OMERI01G07940.1"/>
    <property type="gene ID" value="OMERI01G07940"/>
</dbReference>